<feature type="compositionally biased region" description="Basic and acidic residues" evidence="1">
    <location>
        <begin position="122"/>
        <end position="132"/>
    </location>
</feature>
<sequence>DAFPSSVVSLLVEPEIYIPRPPIWDASIKARATAQRPSVQQLAQEVLRHTTQCHCTRTVINETGNLQSRDSPLRSRWPLTVIRLAFSFLTIPCHAKSINLAALCRISRPNRGHNRQQGLRVGPEDYLARHAEPPAGRA</sequence>
<feature type="non-terminal residue" evidence="2">
    <location>
        <position position="138"/>
    </location>
</feature>
<evidence type="ECO:0000313" key="3">
    <source>
        <dbReference type="Proteomes" id="UP000274822"/>
    </source>
</evidence>
<dbReference type="AlphaFoldDB" id="A0A433Q4K7"/>
<proteinExistence type="predicted"/>
<reference evidence="2 3" key="1">
    <citation type="journal article" date="2018" name="New Phytol.">
        <title>Phylogenomics of Endogonaceae and evolution of mycorrhizas within Mucoromycota.</title>
        <authorList>
            <person name="Chang Y."/>
            <person name="Desiro A."/>
            <person name="Na H."/>
            <person name="Sandor L."/>
            <person name="Lipzen A."/>
            <person name="Clum A."/>
            <person name="Barry K."/>
            <person name="Grigoriev I.V."/>
            <person name="Martin F.M."/>
            <person name="Stajich J.E."/>
            <person name="Smith M.E."/>
            <person name="Bonito G."/>
            <person name="Spatafora J.W."/>
        </authorList>
    </citation>
    <scope>NUCLEOTIDE SEQUENCE [LARGE SCALE GENOMIC DNA]</scope>
    <source>
        <strain evidence="2 3">AD002</strain>
    </source>
</reference>
<dbReference type="Proteomes" id="UP000274822">
    <property type="component" value="Unassembled WGS sequence"/>
</dbReference>
<feature type="region of interest" description="Disordered" evidence="1">
    <location>
        <begin position="112"/>
        <end position="138"/>
    </location>
</feature>
<name>A0A433Q4K7_9FUNG</name>
<feature type="non-terminal residue" evidence="2">
    <location>
        <position position="1"/>
    </location>
</feature>
<evidence type="ECO:0000256" key="1">
    <source>
        <dbReference type="SAM" id="MobiDB-lite"/>
    </source>
</evidence>
<organism evidence="2 3">
    <name type="scientific">Jimgerdemannia flammicorona</name>
    <dbReference type="NCBI Taxonomy" id="994334"/>
    <lineage>
        <taxon>Eukaryota</taxon>
        <taxon>Fungi</taxon>
        <taxon>Fungi incertae sedis</taxon>
        <taxon>Mucoromycota</taxon>
        <taxon>Mucoromycotina</taxon>
        <taxon>Endogonomycetes</taxon>
        <taxon>Endogonales</taxon>
        <taxon>Endogonaceae</taxon>
        <taxon>Jimgerdemannia</taxon>
    </lineage>
</organism>
<protein>
    <submittedName>
        <fullName evidence="2">Uncharacterized protein</fullName>
    </submittedName>
</protein>
<evidence type="ECO:0000313" key="2">
    <source>
        <dbReference type="EMBL" id="RUS24749.1"/>
    </source>
</evidence>
<keyword evidence="3" id="KW-1185">Reference proteome</keyword>
<dbReference type="EMBL" id="RBNJ01015012">
    <property type="protein sequence ID" value="RUS24749.1"/>
    <property type="molecule type" value="Genomic_DNA"/>
</dbReference>
<accession>A0A433Q4K7</accession>
<comment type="caution">
    <text evidence="2">The sequence shown here is derived from an EMBL/GenBank/DDBJ whole genome shotgun (WGS) entry which is preliminary data.</text>
</comment>
<gene>
    <name evidence="2" type="ORF">BC938DRAFT_473132</name>
</gene>